<dbReference type="PANTHER" id="PTHR10357">
    <property type="entry name" value="ALPHA-AMYLASE FAMILY MEMBER"/>
    <property type="match status" value="1"/>
</dbReference>
<keyword evidence="4 6" id="KW-0378">Hydrolase</keyword>
<comment type="catalytic activity">
    <reaction evidence="4">
        <text>Endohydrolysis of (1-&gt;4)-alpha-D-glucosidic linkages in polysaccharides containing three or more (1-&gt;4)-alpha-linked D-glucose units.</text>
        <dbReference type="EC" id="3.2.1.1"/>
    </reaction>
</comment>
<comment type="similarity">
    <text evidence="1 3">Belongs to the glycosyl hydrolase 13 family.</text>
</comment>
<dbReference type="PANTHER" id="PTHR10357:SF178">
    <property type="entry name" value="OLIGO-1,6-GLUCOSIDASE 3-RELATED"/>
    <property type="match status" value="1"/>
</dbReference>
<dbReference type="InterPro" id="IPR045857">
    <property type="entry name" value="O16G_dom_2"/>
</dbReference>
<reference evidence="6 7" key="1">
    <citation type="submission" date="2023-07" db="EMBL/GenBank/DDBJ databases">
        <title>Genomic Encyclopedia of Type Strains, Phase IV (KMG-IV): sequencing the most valuable type-strain genomes for metagenomic binning, comparative biology and taxonomic classification.</title>
        <authorList>
            <person name="Goeker M."/>
        </authorList>
    </citation>
    <scope>NUCLEOTIDE SEQUENCE [LARGE SCALE GENOMIC DNA]</scope>
    <source>
        <strain evidence="6 7">DSM 17723</strain>
    </source>
</reference>
<dbReference type="SMART" id="SM00642">
    <property type="entry name" value="Aamy"/>
    <property type="match status" value="1"/>
</dbReference>
<dbReference type="SUPFAM" id="SSF51011">
    <property type="entry name" value="Glycosyl hydrolase domain"/>
    <property type="match status" value="1"/>
</dbReference>
<sequence>MKKAWWKEAVAYQVYPRSFMDSNGDGIGDLQGMISKLDYIKELGIDVIWICPMYKSPNDDNGYDISDYQDILDEFGTMADFDELLAEVHKRGMKLIIDLVINHTSDEHPWFIESRSSKDNPKRDWYIWRDGKDGKEPNNWESIFNGSAWEYDEKTGQYYMHIFSTKQPDLNWKNEEVRHSLYQMINWWLDKGIDGFRVDAISHINKEEGLKDMPNEKGLKYVPSYEKHMNVEGIHKYLKELKEETFVKYDIMTVGEANGVSADNEKDLDEWVGEENGKFNMVFQFEHLTLWDASKKKKLDIIELKDVLSRWQKGLENKGWNALFIENHDQPRRVSTWGNDEEYWYESATALGAMYFLMQGTPFIYQGQEIGMTNVKFNHIEDYNDVATKNLYRFKREEGMSHKEVMEIIWASSRDNSRTPMQWSSEVNAGFTTGTPWIGINENYKEINVAAQQENNRSVLQFYKNMIRLKKANEVFTYGTYNLILDDHPQIYAYTRTTEDNQVVVFANLSETMATWEEHLAFHVHSNDLLLANYEVEDHDSVNVFTLKPYEARVYRIKS</sequence>
<dbReference type="Gene3D" id="2.60.40.1180">
    <property type="entry name" value="Golgi alpha-mannosidase II"/>
    <property type="match status" value="1"/>
</dbReference>
<keyword evidence="4" id="KW-0119">Carbohydrate metabolism</keyword>
<evidence type="ECO:0000313" key="6">
    <source>
        <dbReference type="EMBL" id="MDQ0223966.1"/>
    </source>
</evidence>
<dbReference type="CDD" id="cd11333">
    <property type="entry name" value="AmyAc_SI_OligoGlu_DGase"/>
    <property type="match status" value="1"/>
</dbReference>
<protein>
    <recommendedName>
        <fullName evidence="4">Alpha-amylase</fullName>
        <ecNumber evidence="4">3.2.1.1</ecNumber>
    </recommendedName>
</protein>
<organism evidence="6 7">
    <name type="scientific">Metabacillus niabensis</name>
    <dbReference type="NCBI Taxonomy" id="324854"/>
    <lineage>
        <taxon>Bacteria</taxon>
        <taxon>Bacillati</taxon>
        <taxon>Bacillota</taxon>
        <taxon>Bacilli</taxon>
        <taxon>Bacillales</taxon>
        <taxon>Bacillaceae</taxon>
        <taxon>Metabacillus</taxon>
    </lineage>
</organism>
<gene>
    <name evidence="6" type="ORF">J2S02_000288</name>
</gene>
<feature type="domain" description="Glycosyl hydrolase family 13 catalytic" evidence="5">
    <location>
        <begin position="13"/>
        <end position="418"/>
    </location>
</feature>
<dbReference type="EMBL" id="JAUSTZ010000001">
    <property type="protein sequence ID" value="MDQ0223966.1"/>
    <property type="molecule type" value="Genomic_DNA"/>
</dbReference>
<keyword evidence="2 4" id="KW-0326">Glycosidase</keyword>
<dbReference type="RefSeq" id="WP_145580580.1">
    <property type="nucleotide sequence ID" value="NZ_CADEPK010000298.1"/>
</dbReference>
<dbReference type="GO" id="GO:0004558">
    <property type="term" value="F:alpha-1,4-glucosidase activity"/>
    <property type="evidence" value="ECO:0007669"/>
    <property type="project" value="UniProtKB-EC"/>
</dbReference>
<dbReference type="Gene3D" id="3.20.20.80">
    <property type="entry name" value="Glycosidases"/>
    <property type="match status" value="2"/>
</dbReference>
<evidence type="ECO:0000259" key="5">
    <source>
        <dbReference type="SMART" id="SM00642"/>
    </source>
</evidence>
<dbReference type="InterPro" id="IPR017853">
    <property type="entry name" value="GH"/>
</dbReference>
<dbReference type="NCBIfam" id="NF008183">
    <property type="entry name" value="PRK10933.1"/>
    <property type="match status" value="1"/>
</dbReference>
<evidence type="ECO:0000256" key="3">
    <source>
        <dbReference type="RuleBase" id="RU003615"/>
    </source>
</evidence>
<dbReference type="SUPFAM" id="SSF51445">
    <property type="entry name" value="(Trans)glycosidases"/>
    <property type="match status" value="1"/>
</dbReference>
<dbReference type="Pfam" id="PF00128">
    <property type="entry name" value="Alpha-amylase"/>
    <property type="match status" value="1"/>
</dbReference>
<dbReference type="Pfam" id="PF16657">
    <property type="entry name" value="Malt_amylase_C"/>
    <property type="match status" value="1"/>
</dbReference>
<dbReference type="EC" id="3.2.1.1" evidence="4"/>
<dbReference type="PRINTS" id="PR00110">
    <property type="entry name" value="ALPHAAMYLASE"/>
</dbReference>
<dbReference type="Gene3D" id="3.90.400.10">
    <property type="entry name" value="Oligo-1,6-glucosidase, Domain 2"/>
    <property type="match status" value="1"/>
</dbReference>
<dbReference type="InterPro" id="IPR006046">
    <property type="entry name" value="Alpha_amylase"/>
</dbReference>
<dbReference type="Proteomes" id="UP001232245">
    <property type="component" value="Unassembled WGS sequence"/>
</dbReference>
<evidence type="ECO:0000256" key="1">
    <source>
        <dbReference type="ARBA" id="ARBA00008061"/>
    </source>
</evidence>
<dbReference type="InterPro" id="IPR013780">
    <property type="entry name" value="Glyco_hydro_b"/>
</dbReference>
<name>A0ABT9YVE8_9BACI</name>
<comment type="caution">
    <text evidence="6">The sequence shown here is derived from an EMBL/GenBank/DDBJ whole genome shotgun (WGS) entry which is preliminary data.</text>
</comment>
<evidence type="ECO:0000313" key="7">
    <source>
        <dbReference type="Proteomes" id="UP001232245"/>
    </source>
</evidence>
<evidence type="ECO:0000256" key="4">
    <source>
        <dbReference type="RuleBase" id="RU361134"/>
    </source>
</evidence>
<accession>A0ABT9YVE8</accession>
<proteinExistence type="inferred from homology"/>
<keyword evidence="7" id="KW-1185">Reference proteome</keyword>
<dbReference type="InterPro" id="IPR006047">
    <property type="entry name" value="GH13_cat_dom"/>
</dbReference>
<dbReference type="InterPro" id="IPR032091">
    <property type="entry name" value="Malt_amylase-like_C"/>
</dbReference>
<evidence type="ECO:0000256" key="2">
    <source>
        <dbReference type="ARBA" id="ARBA00023295"/>
    </source>
</evidence>